<evidence type="ECO:0000313" key="2">
    <source>
        <dbReference type="Ensembl" id="ENSCPGP00000009848.1"/>
    </source>
</evidence>
<dbReference type="Proteomes" id="UP000694419">
    <property type="component" value="Unplaced"/>
</dbReference>
<proteinExistence type="predicted"/>
<accession>A0A8C3JLS5</accession>
<dbReference type="Ensembl" id="ENSCPGT00000010810.1">
    <property type="protein sequence ID" value="ENSCPGP00000009848.1"/>
    <property type="gene ID" value="ENSCPGG00000007018.1"/>
</dbReference>
<evidence type="ECO:0000313" key="3">
    <source>
        <dbReference type="Proteomes" id="UP000694419"/>
    </source>
</evidence>
<evidence type="ECO:0000256" key="1">
    <source>
        <dbReference type="SAM" id="MobiDB-lite"/>
    </source>
</evidence>
<dbReference type="AlphaFoldDB" id="A0A8C3JLS5"/>
<keyword evidence="3" id="KW-1185">Reference proteome</keyword>
<reference evidence="2" key="1">
    <citation type="submission" date="2025-08" db="UniProtKB">
        <authorList>
            <consortium name="Ensembl"/>
        </authorList>
    </citation>
    <scope>IDENTIFICATION</scope>
</reference>
<reference evidence="2" key="2">
    <citation type="submission" date="2025-09" db="UniProtKB">
        <authorList>
            <consortium name="Ensembl"/>
        </authorList>
    </citation>
    <scope>IDENTIFICATION</scope>
</reference>
<sequence>MPCGRGRAVLTHAQGSHPQRGHERHEGGGQPSPEVLPLPPVPQFSSSVPSMQSASASQRQRMGMQCPFLHWNWSNSQRGVQSFCRGRARDSGQQGQTQAVTASPSPAPGPPQPLVPAAHRRAGGRGGRCGCPWGGAGC</sequence>
<feature type="region of interest" description="Disordered" evidence="1">
    <location>
        <begin position="82"/>
        <end position="126"/>
    </location>
</feature>
<feature type="compositionally biased region" description="Low complexity" evidence="1">
    <location>
        <begin position="43"/>
        <end position="61"/>
    </location>
</feature>
<organism evidence="2 3">
    <name type="scientific">Calidris pygmaea</name>
    <name type="common">Spoon-billed sandpiper</name>
    <dbReference type="NCBI Taxonomy" id="425635"/>
    <lineage>
        <taxon>Eukaryota</taxon>
        <taxon>Metazoa</taxon>
        <taxon>Chordata</taxon>
        <taxon>Craniata</taxon>
        <taxon>Vertebrata</taxon>
        <taxon>Euteleostomi</taxon>
        <taxon>Archelosauria</taxon>
        <taxon>Archosauria</taxon>
        <taxon>Dinosauria</taxon>
        <taxon>Saurischia</taxon>
        <taxon>Theropoda</taxon>
        <taxon>Coelurosauria</taxon>
        <taxon>Aves</taxon>
        <taxon>Neognathae</taxon>
        <taxon>Neoaves</taxon>
        <taxon>Charadriiformes</taxon>
        <taxon>Scolopacidae</taxon>
        <taxon>Calidris</taxon>
    </lineage>
</organism>
<protein>
    <submittedName>
        <fullName evidence="2">Uncharacterized protein</fullName>
    </submittedName>
</protein>
<name>A0A8C3JLS5_9CHAR</name>
<feature type="region of interest" description="Disordered" evidence="1">
    <location>
        <begin position="1"/>
        <end position="61"/>
    </location>
</feature>
<feature type="compositionally biased region" description="Pro residues" evidence="1">
    <location>
        <begin position="105"/>
        <end position="114"/>
    </location>
</feature>